<keyword evidence="11" id="KW-1185">Reference proteome</keyword>
<evidence type="ECO:0000313" key="10">
    <source>
        <dbReference type="EMBL" id="CAH1245986.1"/>
    </source>
</evidence>
<dbReference type="GO" id="GO:0005694">
    <property type="term" value="C:chromosome"/>
    <property type="evidence" value="ECO:0007669"/>
    <property type="project" value="TreeGrafter"/>
</dbReference>
<keyword evidence="4" id="KW-0539">Nucleus</keyword>
<evidence type="ECO:0000313" key="11">
    <source>
        <dbReference type="Proteomes" id="UP000838412"/>
    </source>
</evidence>
<dbReference type="GO" id="GO:0005634">
    <property type="term" value="C:nucleus"/>
    <property type="evidence" value="ECO:0007669"/>
    <property type="project" value="TreeGrafter"/>
</dbReference>
<comment type="catalytic activity">
    <reaction evidence="5">
        <text>Couples ATP hydrolysis with the unwinding of duplex DNA by translocating in the 3'-5' direction.</text>
        <dbReference type="EC" id="5.6.2.4"/>
    </reaction>
</comment>
<keyword evidence="2" id="KW-0238">DNA-binding</keyword>
<sequence length="169" mass="18344">MALTATATEAVRTAVKKGLDLTGEVVMGDLNRANITMGIDIPDMPCAITYGAPASISQLYQQMGRTGRNLQVKAAYIVYHTTNQQEKAKPEVASMLSEEGCLRKALLQHLGRRDIPWQERCCSNCGGIDPEASCLLAERQPPPPKAKKKATQGKNRQWSTVEGDITTTG</sequence>
<evidence type="ECO:0000256" key="7">
    <source>
        <dbReference type="ARBA" id="ARBA00044542"/>
    </source>
</evidence>
<gene>
    <name evidence="10" type="primary">Hypp7625</name>
    <name evidence="10" type="ORF">BLAG_LOCUS8158</name>
</gene>
<keyword evidence="3" id="KW-0413">Isomerase</keyword>
<dbReference type="InterPro" id="IPR027417">
    <property type="entry name" value="P-loop_NTPase"/>
</dbReference>
<dbReference type="GO" id="GO:0005737">
    <property type="term" value="C:cytoplasm"/>
    <property type="evidence" value="ECO:0007669"/>
    <property type="project" value="TreeGrafter"/>
</dbReference>
<evidence type="ECO:0000256" key="4">
    <source>
        <dbReference type="ARBA" id="ARBA00023242"/>
    </source>
</evidence>
<evidence type="ECO:0000256" key="5">
    <source>
        <dbReference type="ARBA" id="ARBA00034617"/>
    </source>
</evidence>
<comment type="similarity">
    <text evidence="1">Belongs to the helicase family. RecQ subfamily.</text>
</comment>
<dbReference type="PANTHER" id="PTHR13710">
    <property type="entry name" value="DNA HELICASE RECQ FAMILY MEMBER"/>
    <property type="match status" value="1"/>
</dbReference>
<dbReference type="SUPFAM" id="SSF52540">
    <property type="entry name" value="P-loop containing nucleoside triphosphate hydrolases"/>
    <property type="match status" value="1"/>
</dbReference>
<accession>A0A8J9Z2J5</accession>
<protein>
    <recommendedName>
        <fullName evidence="6">DNA 3'-5' helicase</fullName>
        <ecNumber evidence="6">5.6.2.4</ecNumber>
    </recommendedName>
    <alternativeName>
        <fullName evidence="7">DNA 3'-5' helicase BLM</fullName>
    </alternativeName>
</protein>
<dbReference type="Proteomes" id="UP000838412">
    <property type="component" value="Chromosome 15"/>
</dbReference>
<dbReference type="Pfam" id="PF00271">
    <property type="entry name" value="Helicase_C"/>
    <property type="match status" value="1"/>
</dbReference>
<dbReference type="EC" id="5.6.2.4" evidence="6"/>
<dbReference type="GO" id="GO:0003677">
    <property type="term" value="F:DNA binding"/>
    <property type="evidence" value="ECO:0007669"/>
    <property type="project" value="UniProtKB-KW"/>
</dbReference>
<organism evidence="10 11">
    <name type="scientific">Branchiostoma lanceolatum</name>
    <name type="common">Common lancelet</name>
    <name type="synonym">Amphioxus lanceolatum</name>
    <dbReference type="NCBI Taxonomy" id="7740"/>
    <lineage>
        <taxon>Eukaryota</taxon>
        <taxon>Metazoa</taxon>
        <taxon>Chordata</taxon>
        <taxon>Cephalochordata</taxon>
        <taxon>Leptocardii</taxon>
        <taxon>Amphioxiformes</taxon>
        <taxon>Branchiostomatidae</taxon>
        <taxon>Branchiostoma</taxon>
    </lineage>
</organism>
<feature type="region of interest" description="Disordered" evidence="8">
    <location>
        <begin position="135"/>
        <end position="169"/>
    </location>
</feature>
<dbReference type="GO" id="GO:0009378">
    <property type="term" value="F:four-way junction helicase activity"/>
    <property type="evidence" value="ECO:0007669"/>
    <property type="project" value="TreeGrafter"/>
</dbReference>
<dbReference type="PANTHER" id="PTHR13710:SF153">
    <property type="entry name" value="RECQ-LIKE DNA HELICASE BLM"/>
    <property type="match status" value="1"/>
</dbReference>
<dbReference type="OrthoDB" id="10261556at2759"/>
<evidence type="ECO:0000256" key="8">
    <source>
        <dbReference type="SAM" id="MobiDB-lite"/>
    </source>
</evidence>
<name>A0A8J9Z2J5_BRALA</name>
<evidence type="ECO:0000256" key="1">
    <source>
        <dbReference type="ARBA" id="ARBA00005446"/>
    </source>
</evidence>
<evidence type="ECO:0000256" key="6">
    <source>
        <dbReference type="ARBA" id="ARBA00034808"/>
    </source>
</evidence>
<reference evidence="10" key="1">
    <citation type="submission" date="2022-01" db="EMBL/GenBank/DDBJ databases">
        <authorList>
            <person name="Braso-Vives M."/>
        </authorList>
    </citation>
    <scope>NUCLEOTIDE SEQUENCE</scope>
</reference>
<dbReference type="Gene3D" id="3.40.50.300">
    <property type="entry name" value="P-loop containing nucleotide triphosphate hydrolases"/>
    <property type="match status" value="1"/>
</dbReference>
<proteinExistence type="inferred from homology"/>
<feature type="compositionally biased region" description="Polar residues" evidence="8">
    <location>
        <begin position="152"/>
        <end position="169"/>
    </location>
</feature>
<dbReference type="AlphaFoldDB" id="A0A8J9Z2J5"/>
<dbReference type="GO" id="GO:0000724">
    <property type="term" value="P:double-strand break repair via homologous recombination"/>
    <property type="evidence" value="ECO:0007669"/>
    <property type="project" value="TreeGrafter"/>
</dbReference>
<evidence type="ECO:0000259" key="9">
    <source>
        <dbReference type="Pfam" id="PF00271"/>
    </source>
</evidence>
<evidence type="ECO:0000256" key="3">
    <source>
        <dbReference type="ARBA" id="ARBA00023235"/>
    </source>
</evidence>
<dbReference type="InterPro" id="IPR001650">
    <property type="entry name" value="Helicase_C-like"/>
</dbReference>
<evidence type="ECO:0000256" key="2">
    <source>
        <dbReference type="ARBA" id="ARBA00023125"/>
    </source>
</evidence>
<dbReference type="EMBL" id="OV696700">
    <property type="protein sequence ID" value="CAH1245986.1"/>
    <property type="molecule type" value="Genomic_DNA"/>
</dbReference>
<dbReference type="GO" id="GO:0043138">
    <property type="term" value="F:3'-5' DNA helicase activity"/>
    <property type="evidence" value="ECO:0007669"/>
    <property type="project" value="UniProtKB-EC"/>
</dbReference>
<feature type="domain" description="Helicase C-terminal" evidence="9">
    <location>
        <begin position="35"/>
        <end position="69"/>
    </location>
</feature>